<evidence type="ECO:0008006" key="3">
    <source>
        <dbReference type="Google" id="ProtNLM"/>
    </source>
</evidence>
<keyword evidence="2" id="KW-1185">Reference proteome</keyword>
<proteinExistence type="predicted"/>
<protein>
    <recommendedName>
        <fullName evidence="3">Reverse transcriptase zinc-binding domain-containing protein</fullName>
    </recommendedName>
</protein>
<sequence>MYTNLSRPQSSVLMQLRTSHIGLDAFLFRFHLAPSPDCALCLVPETFSHYLLSCLLYRRQRVALISRLGTACLSLWHLIAAKL</sequence>
<comment type="caution">
    <text evidence="1">The sequence shown here is derived from an EMBL/GenBank/DDBJ whole genome shotgun (WGS) entry which is preliminary data.</text>
</comment>
<reference evidence="1" key="1">
    <citation type="submission" date="2023-03" db="EMBL/GenBank/DDBJ databases">
        <title>Massive genome expansion in bonnet fungi (Mycena s.s.) driven by repeated elements and novel gene families across ecological guilds.</title>
        <authorList>
            <consortium name="Lawrence Berkeley National Laboratory"/>
            <person name="Harder C.B."/>
            <person name="Miyauchi S."/>
            <person name="Viragh M."/>
            <person name="Kuo A."/>
            <person name="Thoen E."/>
            <person name="Andreopoulos B."/>
            <person name="Lu D."/>
            <person name="Skrede I."/>
            <person name="Drula E."/>
            <person name="Henrissat B."/>
            <person name="Morin E."/>
            <person name="Kohler A."/>
            <person name="Barry K."/>
            <person name="LaButti K."/>
            <person name="Morin E."/>
            <person name="Salamov A."/>
            <person name="Lipzen A."/>
            <person name="Mereny Z."/>
            <person name="Hegedus B."/>
            <person name="Baldrian P."/>
            <person name="Stursova M."/>
            <person name="Weitz H."/>
            <person name="Taylor A."/>
            <person name="Grigoriev I.V."/>
            <person name="Nagy L.G."/>
            <person name="Martin F."/>
            <person name="Kauserud H."/>
        </authorList>
    </citation>
    <scope>NUCLEOTIDE SEQUENCE</scope>
    <source>
        <strain evidence="1">CBHHK188m</strain>
    </source>
</reference>
<name>A0AAD7NBB5_9AGAR</name>
<evidence type="ECO:0000313" key="1">
    <source>
        <dbReference type="EMBL" id="KAJ7753641.1"/>
    </source>
</evidence>
<accession>A0AAD7NBB5</accession>
<gene>
    <name evidence="1" type="ORF">DFH07DRAFT_744246</name>
</gene>
<organism evidence="1 2">
    <name type="scientific">Mycena maculata</name>
    <dbReference type="NCBI Taxonomy" id="230809"/>
    <lineage>
        <taxon>Eukaryota</taxon>
        <taxon>Fungi</taxon>
        <taxon>Dikarya</taxon>
        <taxon>Basidiomycota</taxon>
        <taxon>Agaricomycotina</taxon>
        <taxon>Agaricomycetes</taxon>
        <taxon>Agaricomycetidae</taxon>
        <taxon>Agaricales</taxon>
        <taxon>Marasmiineae</taxon>
        <taxon>Mycenaceae</taxon>
        <taxon>Mycena</taxon>
    </lineage>
</organism>
<dbReference type="EMBL" id="JARJLG010000070">
    <property type="protein sequence ID" value="KAJ7753641.1"/>
    <property type="molecule type" value="Genomic_DNA"/>
</dbReference>
<dbReference type="Proteomes" id="UP001215280">
    <property type="component" value="Unassembled WGS sequence"/>
</dbReference>
<dbReference type="AlphaFoldDB" id="A0AAD7NBB5"/>
<evidence type="ECO:0000313" key="2">
    <source>
        <dbReference type="Proteomes" id="UP001215280"/>
    </source>
</evidence>